<organism evidence="9">
    <name type="scientific">candidate division WOR-3 bacterium</name>
    <dbReference type="NCBI Taxonomy" id="2052148"/>
    <lineage>
        <taxon>Bacteria</taxon>
        <taxon>Bacteria division WOR-3</taxon>
    </lineage>
</organism>
<feature type="transmembrane region" description="Helical" evidence="7">
    <location>
        <begin position="14"/>
        <end position="34"/>
    </location>
</feature>
<keyword evidence="3 7" id="KW-0812">Transmembrane</keyword>
<evidence type="ECO:0000256" key="5">
    <source>
        <dbReference type="ARBA" id="ARBA00023136"/>
    </source>
</evidence>
<dbReference type="PANTHER" id="PTHR30625">
    <property type="entry name" value="PROTEIN TOLQ"/>
    <property type="match status" value="1"/>
</dbReference>
<feature type="transmembrane region" description="Helical" evidence="7">
    <location>
        <begin position="112"/>
        <end position="138"/>
    </location>
</feature>
<dbReference type="Proteomes" id="UP000886050">
    <property type="component" value="Unassembled WGS sequence"/>
</dbReference>
<dbReference type="InterPro" id="IPR002898">
    <property type="entry name" value="MotA_ExbB_proton_chnl"/>
</dbReference>
<comment type="subcellular location">
    <subcellularLocation>
        <location evidence="1">Cell membrane</location>
        <topology evidence="1">Multi-pass membrane protein</topology>
    </subcellularLocation>
    <subcellularLocation>
        <location evidence="6">Membrane</location>
        <topology evidence="6">Multi-pass membrane protein</topology>
    </subcellularLocation>
</comment>
<dbReference type="GO" id="GO:0005886">
    <property type="term" value="C:plasma membrane"/>
    <property type="evidence" value="ECO:0007669"/>
    <property type="project" value="UniProtKB-SubCell"/>
</dbReference>
<evidence type="ECO:0000256" key="4">
    <source>
        <dbReference type="ARBA" id="ARBA00022989"/>
    </source>
</evidence>
<evidence type="ECO:0000313" key="9">
    <source>
        <dbReference type="EMBL" id="HHF53162.1"/>
    </source>
</evidence>
<reference evidence="9" key="1">
    <citation type="journal article" date="2020" name="mSystems">
        <title>Genome- and Community-Level Interaction Insights into Carbon Utilization and Element Cycling Functions of Hydrothermarchaeota in Hydrothermal Sediment.</title>
        <authorList>
            <person name="Zhou Z."/>
            <person name="Liu Y."/>
            <person name="Xu W."/>
            <person name="Pan J."/>
            <person name="Luo Z.H."/>
            <person name="Li M."/>
        </authorList>
    </citation>
    <scope>NUCLEOTIDE SEQUENCE [LARGE SCALE GENOMIC DNA]</scope>
    <source>
        <strain evidence="9">HyVt-96</strain>
    </source>
</reference>
<keyword evidence="6" id="KW-0653">Protein transport</keyword>
<comment type="caution">
    <text evidence="9">The sequence shown here is derived from an EMBL/GenBank/DDBJ whole genome shotgun (WGS) entry which is preliminary data.</text>
</comment>
<evidence type="ECO:0000256" key="7">
    <source>
        <dbReference type="SAM" id="Phobius"/>
    </source>
</evidence>
<comment type="similarity">
    <text evidence="6">Belongs to the exbB/tolQ family.</text>
</comment>
<feature type="domain" description="MotA/TolQ/ExbB proton channel" evidence="8">
    <location>
        <begin position="70"/>
        <end position="191"/>
    </location>
</feature>
<dbReference type="GO" id="GO:0017038">
    <property type="term" value="P:protein import"/>
    <property type="evidence" value="ECO:0007669"/>
    <property type="project" value="TreeGrafter"/>
</dbReference>
<dbReference type="InterPro" id="IPR050790">
    <property type="entry name" value="ExbB/TolQ_transport"/>
</dbReference>
<keyword evidence="6" id="KW-0813">Transport</keyword>
<sequence>MGGLVSYFHRGGPMMWLLLILAVIGLAIIIERLYSLFIKVRTNPSKLVNDVTKMIEESGIDEALAFLKKHKSPIAKVLAAGLEKIENGRAVVEEAMAQKATAEFAFLDRGMIYLQAVATLGPIVGFLGTVTGMIKAFTAIALAGEVEPTIVASGISEALITTATGLIIAAPTALFYAIFADKINNYTRATEEATNQFVEYLLESGVLERV</sequence>
<gene>
    <name evidence="9" type="ORF">ENL43_02220</name>
</gene>
<keyword evidence="5 7" id="KW-0472">Membrane</keyword>
<dbReference type="AlphaFoldDB" id="A0A7V5HMV1"/>
<dbReference type="PANTHER" id="PTHR30625:SF11">
    <property type="entry name" value="MOTA_TOLQ_EXBB PROTON CHANNEL DOMAIN-CONTAINING PROTEIN"/>
    <property type="match status" value="1"/>
</dbReference>
<keyword evidence="2" id="KW-1003">Cell membrane</keyword>
<evidence type="ECO:0000256" key="3">
    <source>
        <dbReference type="ARBA" id="ARBA00022692"/>
    </source>
</evidence>
<feature type="transmembrane region" description="Helical" evidence="7">
    <location>
        <begin position="158"/>
        <end position="179"/>
    </location>
</feature>
<keyword evidence="4 7" id="KW-1133">Transmembrane helix</keyword>
<evidence type="ECO:0000256" key="2">
    <source>
        <dbReference type="ARBA" id="ARBA00022475"/>
    </source>
</evidence>
<accession>A0A7V5HMV1</accession>
<name>A0A7V5HMV1_UNCW3</name>
<evidence type="ECO:0000256" key="1">
    <source>
        <dbReference type="ARBA" id="ARBA00004651"/>
    </source>
</evidence>
<proteinExistence type="inferred from homology"/>
<evidence type="ECO:0000259" key="8">
    <source>
        <dbReference type="Pfam" id="PF01618"/>
    </source>
</evidence>
<protein>
    <submittedName>
        <fullName evidence="9">MotA/TolQ/ExbB proton channel family protein</fullName>
    </submittedName>
</protein>
<dbReference type="EMBL" id="DRTX01000118">
    <property type="protein sequence ID" value="HHF53162.1"/>
    <property type="molecule type" value="Genomic_DNA"/>
</dbReference>
<evidence type="ECO:0000256" key="6">
    <source>
        <dbReference type="RuleBase" id="RU004057"/>
    </source>
</evidence>
<dbReference type="Pfam" id="PF01618">
    <property type="entry name" value="MotA_ExbB"/>
    <property type="match status" value="1"/>
</dbReference>